<organism evidence="4 5">
    <name type="scientific">Streptomyces pyxinae</name>
    <dbReference type="NCBI Taxonomy" id="2970734"/>
    <lineage>
        <taxon>Bacteria</taxon>
        <taxon>Bacillati</taxon>
        <taxon>Actinomycetota</taxon>
        <taxon>Actinomycetes</taxon>
        <taxon>Kitasatosporales</taxon>
        <taxon>Streptomycetaceae</taxon>
        <taxon>Streptomyces</taxon>
    </lineage>
</organism>
<dbReference type="EMBL" id="JANUGQ010000007">
    <property type="protein sequence ID" value="MCS0636227.1"/>
    <property type="molecule type" value="Genomic_DNA"/>
</dbReference>
<evidence type="ECO:0000313" key="4">
    <source>
        <dbReference type="EMBL" id="MCS0636227.1"/>
    </source>
</evidence>
<reference evidence="4" key="1">
    <citation type="submission" date="2022-08" db="EMBL/GenBank/DDBJ databases">
        <authorList>
            <person name="Somphong A."/>
            <person name="Phongsopitanun W."/>
        </authorList>
    </citation>
    <scope>NUCLEOTIDE SEQUENCE</scope>
    <source>
        <strain evidence="4">LP05-1</strain>
    </source>
</reference>
<name>A0ABT2CGJ9_9ACTN</name>
<dbReference type="InterPro" id="IPR000182">
    <property type="entry name" value="GNAT_dom"/>
</dbReference>
<protein>
    <submittedName>
        <fullName evidence="4">GNAT family N-acetyltransferase</fullName>
    </submittedName>
</protein>
<evidence type="ECO:0000256" key="2">
    <source>
        <dbReference type="ARBA" id="ARBA00023315"/>
    </source>
</evidence>
<evidence type="ECO:0000313" key="5">
    <source>
        <dbReference type="Proteomes" id="UP001431313"/>
    </source>
</evidence>
<dbReference type="SUPFAM" id="SSF55729">
    <property type="entry name" value="Acyl-CoA N-acyltransferases (Nat)"/>
    <property type="match status" value="2"/>
</dbReference>
<feature type="domain" description="N-acetyltransferase" evidence="3">
    <location>
        <begin position="1"/>
        <end position="128"/>
    </location>
</feature>
<dbReference type="PANTHER" id="PTHR43877">
    <property type="entry name" value="AMINOALKYLPHOSPHONATE N-ACETYLTRANSFERASE-RELATED-RELATED"/>
    <property type="match status" value="1"/>
</dbReference>
<keyword evidence="1" id="KW-0808">Transferase</keyword>
<sequence>MTTTLRPAGPLQQSADGTAARTFEVCVNSRPVGEIELGTSAGFGPAAGEIRSLRIDEADRRRGRGTVAALAAEEVLRGWRCEQVLVSIPAAATAAHHLAAALGYTERGRNMSKPLTTAPEPLPGLTVRPMTEAEFEDFAGESREGFARDWIERGVPEAQARAKAETSQRELLPDGLATEGAVLRVVTGADGRVVGRLWTGERERSPGERMGYVYDIEVAADQRGRGIGRALMGCAERTGLERGYRHLGLHVFADNPPALRLYTSLGYETTYINSYKPLL</sequence>
<gene>
    <name evidence="4" type="ORF">NX801_11255</name>
</gene>
<accession>A0ABT2CGJ9</accession>
<keyword evidence="2" id="KW-0012">Acyltransferase</keyword>
<proteinExistence type="predicted"/>
<dbReference type="PROSITE" id="PS51186">
    <property type="entry name" value="GNAT"/>
    <property type="match status" value="2"/>
</dbReference>
<dbReference type="Pfam" id="PF00583">
    <property type="entry name" value="Acetyltransf_1"/>
    <property type="match status" value="2"/>
</dbReference>
<evidence type="ECO:0000256" key="1">
    <source>
        <dbReference type="ARBA" id="ARBA00022679"/>
    </source>
</evidence>
<dbReference type="Gene3D" id="3.40.630.30">
    <property type="match status" value="2"/>
</dbReference>
<dbReference type="CDD" id="cd04301">
    <property type="entry name" value="NAT_SF"/>
    <property type="match status" value="1"/>
</dbReference>
<dbReference type="RefSeq" id="WP_258787221.1">
    <property type="nucleotide sequence ID" value="NZ_JANUGQ010000007.1"/>
</dbReference>
<keyword evidence="5" id="KW-1185">Reference proteome</keyword>
<dbReference type="InterPro" id="IPR016181">
    <property type="entry name" value="Acyl_CoA_acyltransferase"/>
</dbReference>
<dbReference type="InterPro" id="IPR050832">
    <property type="entry name" value="Bact_Acetyltransf"/>
</dbReference>
<dbReference type="Proteomes" id="UP001431313">
    <property type="component" value="Unassembled WGS sequence"/>
</dbReference>
<evidence type="ECO:0000259" key="3">
    <source>
        <dbReference type="PROSITE" id="PS51186"/>
    </source>
</evidence>
<feature type="domain" description="N-acetyltransferase" evidence="3">
    <location>
        <begin position="125"/>
        <end position="279"/>
    </location>
</feature>
<comment type="caution">
    <text evidence="4">The sequence shown here is derived from an EMBL/GenBank/DDBJ whole genome shotgun (WGS) entry which is preliminary data.</text>
</comment>